<accession>A0A212LYA0</accession>
<gene>
    <name evidence="1" type="ORF">KL86SPO_50150</name>
</gene>
<dbReference type="AlphaFoldDB" id="A0A212LYA0"/>
<sequence length="63" mass="7330">MYWVFDLNPVTGEVELAKLPGWLFLDDAIRYCNQGWWSAAVYDEYGKIYYAKGCDEVQNEIGD</sequence>
<protein>
    <submittedName>
        <fullName evidence="1">Uncharacterized protein</fullName>
    </submittedName>
</protein>
<dbReference type="RefSeq" id="WP_288185060.1">
    <property type="nucleotide sequence ID" value="NZ_LT608335.1"/>
</dbReference>
<reference evidence="1" key="1">
    <citation type="submission" date="2016-08" db="EMBL/GenBank/DDBJ databases">
        <authorList>
            <person name="Seilhamer J.J."/>
        </authorList>
    </citation>
    <scope>NUCLEOTIDE SEQUENCE</scope>
    <source>
        <strain evidence="1">86</strain>
    </source>
</reference>
<dbReference type="EMBL" id="FMJE01000005">
    <property type="protein sequence ID" value="SCM82379.1"/>
    <property type="molecule type" value="Genomic_DNA"/>
</dbReference>
<name>A0A212LYA0_9FIRM</name>
<proteinExistence type="predicted"/>
<evidence type="ECO:0000313" key="1">
    <source>
        <dbReference type="EMBL" id="SCM82379.1"/>
    </source>
</evidence>
<organism evidence="1">
    <name type="scientific">uncultured Sporomusa sp</name>
    <dbReference type="NCBI Taxonomy" id="307249"/>
    <lineage>
        <taxon>Bacteria</taxon>
        <taxon>Bacillati</taxon>
        <taxon>Bacillota</taxon>
        <taxon>Negativicutes</taxon>
        <taxon>Selenomonadales</taxon>
        <taxon>Sporomusaceae</taxon>
        <taxon>Sporomusa</taxon>
        <taxon>environmental samples</taxon>
    </lineage>
</organism>